<name>A0ACC1J6U6_9FUNG</name>
<reference evidence="1" key="1">
    <citation type="submission" date="2022-07" db="EMBL/GenBank/DDBJ databases">
        <title>Phylogenomic reconstructions and comparative analyses of Kickxellomycotina fungi.</title>
        <authorList>
            <person name="Reynolds N.K."/>
            <person name="Stajich J.E."/>
            <person name="Barry K."/>
            <person name="Grigoriev I.V."/>
            <person name="Crous P."/>
            <person name="Smith M.E."/>
        </authorList>
    </citation>
    <scope>NUCLEOTIDE SEQUENCE</scope>
    <source>
        <strain evidence="1">NRRL 5244</strain>
    </source>
</reference>
<protein>
    <submittedName>
        <fullName evidence="1">Uncharacterized protein</fullName>
    </submittedName>
</protein>
<accession>A0ACC1J6U6</accession>
<gene>
    <name evidence="1" type="ORF">FBU59_004012</name>
</gene>
<dbReference type="EMBL" id="JANBPW010002743">
    <property type="protein sequence ID" value="KAJ1939765.1"/>
    <property type="molecule type" value="Genomic_DNA"/>
</dbReference>
<comment type="caution">
    <text evidence="1">The sequence shown here is derived from an EMBL/GenBank/DDBJ whole genome shotgun (WGS) entry which is preliminary data.</text>
</comment>
<evidence type="ECO:0000313" key="1">
    <source>
        <dbReference type="EMBL" id="KAJ1939765.1"/>
    </source>
</evidence>
<dbReference type="Proteomes" id="UP001150603">
    <property type="component" value="Unassembled WGS sequence"/>
</dbReference>
<organism evidence="1 2">
    <name type="scientific">Linderina macrospora</name>
    <dbReference type="NCBI Taxonomy" id="4868"/>
    <lineage>
        <taxon>Eukaryota</taxon>
        <taxon>Fungi</taxon>
        <taxon>Fungi incertae sedis</taxon>
        <taxon>Zoopagomycota</taxon>
        <taxon>Kickxellomycotina</taxon>
        <taxon>Kickxellomycetes</taxon>
        <taxon>Kickxellales</taxon>
        <taxon>Kickxellaceae</taxon>
        <taxon>Linderina</taxon>
    </lineage>
</organism>
<evidence type="ECO:0000313" key="2">
    <source>
        <dbReference type="Proteomes" id="UP001150603"/>
    </source>
</evidence>
<proteinExistence type="predicted"/>
<feature type="non-terminal residue" evidence="1">
    <location>
        <position position="376"/>
    </location>
</feature>
<sequence>MATVRSSGATTPFLVQQQQQPKLDTQMFAIYLANSVRRDVLHLAALGAIKESDKNAIFSYLPRSIVGIDDEDTLYKAPSTPASAYTKSTSKSTTTEPTRAIATPRRTPRQRSETAPQQQIRATLVPNSPTRRDNKAQKFEGLGAKLGALFGKFNVDETGRRTASSPRSPKPHQQLGLTTTLASLAEEEAKQMRETDDAFFRKASQGSRRSEKSNDSATIAEYSSDEGSGNVSQGSVSSLESIKASKVWQEINEAISGDSSAASSATSTLATVRKRSYTHLGVAMEAFAKSSIRTNQVTPQLRRARPVGDLSSQAKYSGVMTQGATHSAAAAASSLGLVLQQPPKPLPTPMRGQRHHPNYAGAKSPRSPPGSRSGSV</sequence>
<keyword evidence="2" id="KW-1185">Reference proteome</keyword>